<evidence type="ECO:0000256" key="4">
    <source>
        <dbReference type="ARBA" id="ARBA00023136"/>
    </source>
</evidence>
<dbReference type="Pfam" id="PF02674">
    <property type="entry name" value="Colicin_V"/>
    <property type="match status" value="1"/>
</dbReference>
<dbReference type="Gene3D" id="2.40.10.10">
    <property type="entry name" value="Trypsin-like serine proteases"/>
    <property type="match status" value="2"/>
</dbReference>
<keyword evidence="6" id="KW-0645">Protease</keyword>
<dbReference type="EMBL" id="WJHE01000428">
    <property type="protein sequence ID" value="MST32910.1"/>
    <property type="molecule type" value="Genomic_DNA"/>
</dbReference>
<keyword evidence="7" id="KW-1185">Reference proteome</keyword>
<evidence type="ECO:0000313" key="7">
    <source>
        <dbReference type="Proteomes" id="UP000437736"/>
    </source>
</evidence>
<comment type="subcellular location">
    <subcellularLocation>
        <location evidence="1">Membrane</location>
        <topology evidence="1">Multi-pass membrane protein</topology>
    </subcellularLocation>
</comment>
<dbReference type="PROSITE" id="PS00135">
    <property type="entry name" value="TRYPSIN_SER"/>
    <property type="match status" value="1"/>
</dbReference>
<feature type="transmembrane region" description="Helical" evidence="5">
    <location>
        <begin position="29"/>
        <end position="46"/>
    </location>
</feature>
<dbReference type="NCBIfam" id="NF033740">
    <property type="entry name" value="MarP_fam_protase"/>
    <property type="match status" value="1"/>
</dbReference>
<dbReference type="InterPro" id="IPR033116">
    <property type="entry name" value="TRYPSIN_SER"/>
</dbReference>
<dbReference type="GO" id="GO:0006508">
    <property type="term" value="P:proteolysis"/>
    <property type="evidence" value="ECO:0007669"/>
    <property type="project" value="UniProtKB-KW"/>
</dbReference>
<dbReference type="GO" id="GO:0008233">
    <property type="term" value="F:peptidase activity"/>
    <property type="evidence" value="ECO:0007669"/>
    <property type="project" value="UniProtKB-KW"/>
</dbReference>
<gene>
    <name evidence="6" type="ORF">GHK86_09290</name>
</gene>
<keyword evidence="3 5" id="KW-1133">Transmembrane helix</keyword>
<dbReference type="InterPro" id="IPR003825">
    <property type="entry name" value="Colicin-V_CvpA"/>
</dbReference>
<reference evidence="6 7" key="1">
    <citation type="submission" date="2019-11" db="EMBL/GenBank/DDBJ databases">
        <title>Acidiferrimicrobium australis gen. nov., sp. nov., an acidophilic and obligately heterotrophic, member of the Actinobacteria that catalyses dissimilatory oxido- reduction of iron isolated from metal-rich acidic water in Chile.</title>
        <authorList>
            <person name="Gonzalez D."/>
            <person name="Huber K."/>
            <person name="Hedrich S."/>
            <person name="Rojas-Villalobos C."/>
            <person name="Quatrini R."/>
            <person name="Dinamarca M.A."/>
            <person name="Schwarz A."/>
            <person name="Canales C."/>
            <person name="Nancucheo I."/>
        </authorList>
    </citation>
    <scope>NUCLEOTIDE SEQUENCE [LARGE SCALE GENOMIC DNA]</scope>
    <source>
        <strain evidence="6 7">USS-CCA1</strain>
    </source>
</reference>
<accession>A0ABW9QSV4</accession>
<protein>
    <submittedName>
        <fullName evidence="6">MarP family serine protease</fullName>
    </submittedName>
</protein>
<organism evidence="6 7">
    <name type="scientific">Acidiferrimicrobium australe</name>
    <dbReference type="NCBI Taxonomy" id="2664430"/>
    <lineage>
        <taxon>Bacteria</taxon>
        <taxon>Bacillati</taxon>
        <taxon>Actinomycetota</taxon>
        <taxon>Acidimicrobiia</taxon>
        <taxon>Acidimicrobiales</taxon>
        <taxon>Acidimicrobiaceae</taxon>
        <taxon>Acidiferrimicrobium</taxon>
    </lineage>
</organism>
<comment type="caution">
    <text evidence="6">The sequence shown here is derived from an EMBL/GenBank/DDBJ whole genome shotgun (WGS) entry which is preliminary data.</text>
</comment>
<proteinExistence type="predicted"/>
<dbReference type="PANTHER" id="PTHR43019:SF23">
    <property type="entry name" value="PROTEASE DO-LIKE 5, CHLOROPLASTIC"/>
    <property type="match status" value="1"/>
</dbReference>
<keyword evidence="6" id="KW-0378">Hydrolase</keyword>
<feature type="transmembrane region" description="Helical" evidence="5">
    <location>
        <begin position="58"/>
        <end position="80"/>
    </location>
</feature>
<evidence type="ECO:0000256" key="1">
    <source>
        <dbReference type="ARBA" id="ARBA00004141"/>
    </source>
</evidence>
<dbReference type="Pfam" id="PF13365">
    <property type="entry name" value="Trypsin_2"/>
    <property type="match status" value="1"/>
</dbReference>
<keyword evidence="4 5" id="KW-0472">Membrane</keyword>
<dbReference type="InterPro" id="IPR047680">
    <property type="entry name" value="MarP-like"/>
</dbReference>
<dbReference type="PRINTS" id="PR00834">
    <property type="entry name" value="PROTEASES2C"/>
</dbReference>
<dbReference type="Proteomes" id="UP000437736">
    <property type="component" value="Unassembled WGS sequence"/>
</dbReference>
<keyword evidence="2 5" id="KW-0812">Transmembrane</keyword>
<evidence type="ECO:0000256" key="2">
    <source>
        <dbReference type="ARBA" id="ARBA00022692"/>
    </source>
</evidence>
<feature type="transmembrane region" description="Helical" evidence="5">
    <location>
        <begin position="92"/>
        <end position="115"/>
    </location>
</feature>
<dbReference type="InterPro" id="IPR001940">
    <property type="entry name" value="Peptidase_S1C"/>
</dbReference>
<dbReference type="InterPro" id="IPR043504">
    <property type="entry name" value="Peptidase_S1_PA_chymotrypsin"/>
</dbReference>
<name>A0ABW9QSV4_9ACTN</name>
<dbReference type="SUPFAM" id="SSF50494">
    <property type="entry name" value="Trypsin-like serine proteases"/>
    <property type="match status" value="1"/>
</dbReference>
<dbReference type="PANTHER" id="PTHR43019">
    <property type="entry name" value="SERINE ENDOPROTEASE DEGS"/>
    <property type="match status" value="1"/>
</dbReference>
<sequence length="397" mass="39411">MNWLDAVLLVVLALAALHGWRDGGARQILFLAGLWLGLWVGAELALPLGGLSAGAGRAAVAVAVVVAAALVMATLAGLVGRRVAYVLHHLRVGVIDAVAGLVVSVVGTVFALWLVGNIAASSRVPAVDRAVSDSWLLRTVDGVLPPLPAVFARVESFLAAEGFPVVFVDLPPEPSPAVPLPSSTAVAAGAARAAPSTVQVVGPACGAIVEGSGFVIDPGVVVTNAHVVAGDPHPRVVTAAGSRPATPVGFDPQLDVAVLRVPGLDAPALPVSTGAVPAGRAGVVLGYPNGGSLRAVGASVTATYPAVGLDIYDRALVTREIHELHATILPGDSGGPLVSLGPSGAGSPPAGSVIGLVFARSTDRPAVGYALTMGPVRAAVDRAEQATAPVSTGSCGG</sequence>
<evidence type="ECO:0000256" key="5">
    <source>
        <dbReference type="SAM" id="Phobius"/>
    </source>
</evidence>
<evidence type="ECO:0000256" key="3">
    <source>
        <dbReference type="ARBA" id="ARBA00022989"/>
    </source>
</evidence>
<dbReference type="InterPro" id="IPR009003">
    <property type="entry name" value="Peptidase_S1_PA"/>
</dbReference>
<evidence type="ECO:0000313" key="6">
    <source>
        <dbReference type="EMBL" id="MST32910.1"/>
    </source>
</evidence>